<reference evidence="1 2" key="1">
    <citation type="submission" date="2016-10" db="EMBL/GenBank/DDBJ databases">
        <authorList>
            <person name="de Groot N.N."/>
        </authorList>
    </citation>
    <scope>NUCLEOTIDE SEQUENCE [LARGE SCALE GENOMIC DNA]</scope>
    <source>
        <strain evidence="1 2">DSM 7343</strain>
    </source>
</reference>
<dbReference type="RefSeq" id="WP_092344213.1">
    <property type="nucleotide sequence ID" value="NZ_FNQN01000001.1"/>
</dbReference>
<evidence type="ECO:0000313" key="2">
    <source>
        <dbReference type="Proteomes" id="UP000199409"/>
    </source>
</evidence>
<dbReference type="AlphaFoldDB" id="A0A1H3VYG4"/>
<dbReference type="STRING" id="37625.SAMN05660420_00360"/>
<sequence length="352" mass="39175">MPRKPILQDEQIIYNSMKAIRTIPQTKIEFMLQKVGGPFAGTFRLSGAWGNKYYYLKVIPKLTPTLTDLVIHQIKTSPAPDHSSPLLVSHYISPQMAALLKQQGIEYADGAGNLYLNQMPLYIEIGGQKHPKKPAGADRIFRTTGLKLIYLLLRNPQAINATYRTLADDAGIALGAIGDLFSELEKRGNLSVDDKGKRILNAGEELLQRWQLGYLETLRPKLFLQRCQLPAGYDINQIVEQLQQMAIGKEVLIGGELGAAILSSKFQPQSAVLYIQAEQLLKLMLQLHLTPDPDGQITLLQPFGNQCHWGGWQPDGITLADPLLTFAELCGSATDQVADKLYHQYLTPRLGY</sequence>
<evidence type="ECO:0000313" key="1">
    <source>
        <dbReference type="EMBL" id="SDZ79780.1"/>
    </source>
</evidence>
<accession>A0A1H3VYG4</accession>
<dbReference type="Proteomes" id="UP000199409">
    <property type="component" value="Unassembled WGS sequence"/>
</dbReference>
<dbReference type="Pfam" id="PF09952">
    <property type="entry name" value="AbiEi_2"/>
    <property type="match status" value="1"/>
</dbReference>
<gene>
    <name evidence="1" type="ORF">SAMN05660420_00360</name>
</gene>
<dbReference type="OrthoDB" id="6630012at2"/>
<organism evidence="1 2">
    <name type="scientific">Desulfuromusa kysingii</name>
    <dbReference type="NCBI Taxonomy" id="37625"/>
    <lineage>
        <taxon>Bacteria</taxon>
        <taxon>Pseudomonadati</taxon>
        <taxon>Thermodesulfobacteriota</taxon>
        <taxon>Desulfuromonadia</taxon>
        <taxon>Desulfuromonadales</taxon>
        <taxon>Geopsychrobacteraceae</taxon>
        <taxon>Desulfuromusa</taxon>
    </lineage>
</organism>
<dbReference type="InterPro" id="IPR019238">
    <property type="entry name" value="AbiEi_2"/>
</dbReference>
<dbReference type="EMBL" id="FNQN01000001">
    <property type="protein sequence ID" value="SDZ79780.1"/>
    <property type="molecule type" value="Genomic_DNA"/>
</dbReference>
<name>A0A1H3VYG4_9BACT</name>
<proteinExistence type="predicted"/>
<protein>
    <submittedName>
        <fullName evidence="1">Transcriptional regulator, AbiEi antitoxin, Type IV TA system</fullName>
    </submittedName>
</protein>
<keyword evidence="2" id="KW-1185">Reference proteome</keyword>